<evidence type="ECO:0000259" key="5">
    <source>
        <dbReference type="SMART" id="SM00062"/>
    </source>
</evidence>
<evidence type="ECO:0000313" key="6">
    <source>
        <dbReference type="EMBL" id="CRZ14037.1"/>
    </source>
</evidence>
<dbReference type="GO" id="GO:0030288">
    <property type="term" value="C:outer membrane-bounded periplasmic space"/>
    <property type="evidence" value="ECO:0007669"/>
    <property type="project" value="TreeGrafter"/>
</dbReference>
<evidence type="ECO:0000313" key="7">
    <source>
        <dbReference type="Proteomes" id="UP000199147"/>
    </source>
</evidence>
<accession>A0A0H5RKL7</accession>
<dbReference type="InterPro" id="IPR001638">
    <property type="entry name" value="Solute-binding_3/MltF_N"/>
</dbReference>
<dbReference type="OrthoDB" id="9807888at2"/>
<dbReference type="PROSITE" id="PS51257">
    <property type="entry name" value="PROKAR_LIPOPROTEIN"/>
    <property type="match status" value="1"/>
</dbReference>
<dbReference type="EMBL" id="CWKH01000001">
    <property type="protein sequence ID" value="CRZ14037.1"/>
    <property type="molecule type" value="Genomic_DNA"/>
</dbReference>
<comment type="similarity">
    <text evidence="1">Belongs to the bacterial solute-binding protein 3 family.</text>
</comment>
<dbReference type="Gene3D" id="3.40.190.10">
    <property type="entry name" value="Periplasmic binding protein-like II"/>
    <property type="match status" value="2"/>
</dbReference>
<dbReference type="PANTHER" id="PTHR30085:SF6">
    <property type="entry name" value="ABC TRANSPORTER GLUTAMINE-BINDING PROTEIN GLNH"/>
    <property type="match status" value="1"/>
</dbReference>
<evidence type="ECO:0000256" key="4">
    <source>
        <dbReference type="SAM" id="SignalP"/>
    </source>
</evidence>
<name>A0A0H5RKL7_9MYCO</name>
<gene>
    <name evidence="6" type="ORF">BN2156_00885</name>
</gene>
<dbReference type="SMART" id="SM00062">
    <property type="entry name" value="PBPb"/>
    <property type="match status" value="1"/>
</dbReference>
<keyword evidence="2" id="KW-0813">Transport</keyword>
<reference evidence="7" key="1">
    <citation type="submission" date="2015-07" db="EMBL/GenBank/DDBJ databases">
        <authorList>
            <person name="Urmite Genomes"/>
        </authorList>
    </citation>
    <scope>NUCLEOTIDE SEQUENCE [LARGE SCALE GENOMIC DNA]</scope>
    <source>
        <strain evidence="7">type strain: ATCC 49404</strain>
    </source>
</reference>
<proteinExistence type="inferred from homology"/>
<dbReference type="STRING" id="146018.BN2156_00885"/>
<dbReference type="GO" id="GO:0005576">
    <property type="term" value="C:extracellular region"/>
    <property type="evidence" value="ECO:0007669"/>
    <property type="project" value="TreeGrafter"/>
</dbReference>
<dbReference type="SUPFAM" id="SSF53850">
    <property type="entry name" value="Periplasmic binding protein-like II"/>
    <property type="match status" value="1"/>
</dbReference>
<dbReference type="Pfam" id="PF00497">
    <property type="entry name" value="SBP_bac_3"/>
    <property type="match status" value="1"/>
</dbReference>
<feature type="domain" description="Solute-binding protein family 3/N-terminal" evidence="5">
    <location>
        <begin position="78"/>
        <end position="300"/>
    </location>
</feature>
<dbReference type="Proteomes" id="UP000199147">
    <property type="component" value="Unassembled WGS sequence"/>
</dbReference>
<organism evidence="6 7">
    <name type="scientific">Mycolicibacterium neworleansense</name>
    <dbReference type="NCBI Taxonomy" id="146018"/>
    <lineage>
        <taxon>Bacteria</taxon>
        <taxon>Bacillati</taxon>
        <taxon>Actinomycetota</taxon>
        <taxon>Actinomycetes</taxon>
        <taxon>Mycobacteriales</taxon>
        <taxon>Mycobacteriaceae</taxon>
        <taxon>Mycolicibacterium</taxon>
    </lineage>
</organism>
<dbReference type="GO" id="GO:0006865">
    <property type="term" value="P:amino acid transport"/>
    <property type="evidence" value="ECO:0007669"/>
    <property type="project" value="TreeGrafter"/>
</dbReference>
<dbReference type="CDD" id="cd13690">
    <property type="entry name" value="PBP2_GluB"/>
    <property type="match status" value="1"/>
</dbReference>
<keyword evidence="3 4" id="KW-0732">Signal</keyword>
<dbReference type="AlphaFoldDB" id="A0A0H5RKL7"/>
<feature type="signal peptide" evidence="4">
    <location>
        <begin position="1"/>
        <end position="21"/>
    </location>
</feature>
<evidence type="ECO:0000256" key="2">
    <source>
        <dbReference type="ARBA" id="ARBA00022448"/>
    </source>
</evidence>
<keyword evidence="7" id="KW-1185">Reference proteome</keyword>
<dbReference type="PANTHER" id="PTHR30085">
    <property type="entry name" value="AMINO ACID ABC TRANSPORTER PERMEASE"/>
    <property type="match status" value="1"/>
</dbReference>
<feature type="chain" id="PRO_5005224132" evidence="4">
    <location>
        <begin position="22"/>
        <end position="313"/>
    </location>
</feature>
<protein>
    <submittedName>
        <fullName evidence="6">Periplasmic component of amino acid ABC-type transporter/signal transduction system</fullName>
    </submittedName>
</protein>
<dbReference type="InterPro" id="IPR051455">
    <property type="entry name" value="Bact_solute-bind_prot3"/>
</dbReference>
<evidence type="ECO:0000256" key="1">
    <source>
        <dbReference type="ARBA" id="ARBA00010333"/>
    </source>
</evidence>
<dbReference type="RefSeq" id="WP_090510638.1">
    <property type="nucleotide sequence ID" value="NZ_CWKH01000001.1"/>
</dbReference>
<sequence length="313" mass="33003" precursor="true">MRAVAAGLVLAAVLVAGCSTAQPLVDVPASLTTLPLPSGAAVVSNVPGTAVESCDATASLRPSAEPGPTVQKIRKRGRLVAGIDQSTNLFSFRDPVSGELQGFDVDIAREVAREVLGNPDAVEFRLLTSPERISALQDGTVDIVIKAMTITCARAEQIAFSTVYFDASQRLLVPRDSPIQGPGDLAGKRVCSQVDTTSLATVSRVAPKATLLAVRNWDDCLVALQQGQAEAVSTDNSILAGMAVQDPSLHLVGPSLEAEPYGIGVNKSQDDLVRAVNAALERIRRDGTWSSLYLKWLTVLGPPPSPPQAKYRD</sequence>
<evidence type="ECO:0000256" key="3">
    <source>
        <dbReference type="ARBA" id="ARBA00022729"/>
    </source>
</evidence>